<gene>
    <name evidence="7" type="ORF">DDW03_002570</name>
    <name evidence="8" type="ORF">DDW03_01960</name>
    <name evidence="9" type="ORF">DDW05_01140</name>
</gene>
<evidence type="ECO:0000256" key="5">
    <source>
        <dbReference type="PIRSR" id="PIRSR000349-1"/>
    </source>
</evidence>
<evidence type="ECO:0000313" key="10">
    <source>
        <dbReference type="Proteomes" id="UP000245908"/>
    </source>
</evidence>
<reference evidence="7" key="2">
    <citation type="submission" date="2017-05" db="EMBL/GenBank/DDBJ databases">
        <authorList>
            <person name="Munson-Mcgee J.H."/>
        </authorList>
    </citation>
    <scope>NUCLEOTIDE SEQUENCE</scope>
    <source>
        <strain evidence="7">SCGC AB-777_F03</strain>
    </source>
</reference>
<dbReference type="Gene3D" id="3.55.40.20">
    <property type="entry name" value="Iron/manganese superoxide dismutase, C-terminal domain"/>
    <property type="match status" value="1"/>
</dbReference>
<evidence type="ECO:0000256" key="4">
    <source>
        <dbReference type="ARBA" id="ARBA00023002"/>
    </source>
</evidence>
<dbReference type="Gene3D" id="1.10.287.990">
    <property type="entry name" value="Fe,Mn superoxide dismutase (SOD) domain"/>
    <property type="match status" value="1"/>
</dbReference>
<dbReference type="InterPro" id="IPR036314">
    <property type="entry name" value="SOD_C_sf"/>
</dbReference>
<dbReference type="GO" id="GO:0046872">
    <property type="term" value="F:metal ion binding"/>
    <property type="evidence" value="ECO:0007669"/>
    <property type="project" value="UniProtKB-KW"/>
</dbReference>
<proteinExistence type="inferred from homology"/>
<dbReference type="InterPro" id="IPR036324">
    <property type="entry name" value="Mn/Fe_SOD_N_sf"/>
</dbReference>
<feature type="binding site" evidence="5">
    <location>
        <position position="166"/>
    </location>
    <ligand>
        <name>Mn(2+)</name>
        <dbReference type="ChEBI" id="CHEBI:29035"/>
    </ligand>
</feature>
<comment type="similarity">
    <text evidence="1">Belongs to the iron/manganese superoxide dismutase family.</text>
</comment>
<dbReference type="InterPro" id="IPR019832">
    <property type="entry name" value="Mn/Fe_SOD_C"/>
</dbReference>
<dbReference type="EMBL" id="QEFH01000006">
    <property type="protein sequence ID" value="PVU71408.1"/>
    <property type="molecule type" value="Genomic_DNA"/>
</dbReference>
<sequence length="205" mass="23825">MEYSERKPIDFKKERPQLFKMKGISAKTIEEHLKIYEGYVKKFNEITQKLNNLTDEDYNAANVTYSLIRELKVEWTRAFGGMINHEIYFSHLGGEGGKPGSSLGSQIDKDFGSFEKFVKEMKATAMGARGWAWLLWSDDLNRLVISISDEQNTYMVQNSKLILALDVFEHAYYLDYGSNRKGYVDVFFDNIDWPVVEKRFEALKV</sequence>
<dbReference type="GO" id="GO:0004784">
    <property type="term" value="F:superoxide dismutase activity"/>
    <property type="evidence" value="ECO:0007669"/>
    <property type="project" value="UniProtKB-EC"/>
</dbReference>
<evidence type="ECO:0000313" key="9">
    <source>
        <dbReference type="EMBL" id="PVU71408.1"/>
    </source>
</evidence>
<reference evidence="7" key="4">
    <citation type="submission" date="2021-11" db="EMBL/GenBank/DDBJ databases">
        <authorList>
            <person name="Munson-Mcgee J."/>
            <person name="Field E."/>
            <person name="Bateson M."/>
            <person name="Rooney C."/>
            <person name="Stepanauskas R."/>
            <person name="Young M."/>
        </authorList>
    </citation>
    <scope>NUCLEOTIDE SEQUENCE</scope>
    <source>
        <strain evidence="7">SCGC AB-777_F03</strain>
    </source>
</reference>
<evidence type="ECO:0000259" key="6">
    <source>
        <dbReference type="Pfam" id="PF02777"/>
    </source>
</evidence>
<accession>A0A2T9WU92</accession>
<dbReference type="PANTHER" id="PTHR11404:SF6">
    <property type="entry name" value="SUPEROXIDE DISMUTASE [MN], MITOCHONDRIAL"/>
    <property type="match status" value="1"/>
</dbReference>
<dbReference type="InterPro" id="IPR050265">
    <property type="entry name" value="Fe/Mn_Superoxide_Dismutase"/>
</dbReference>
<keyword evidence="4" id="KW-0560">Oxidoreductase</keyword>
<dbReference type="SUPFAM" id="SSF54719">
    <property type="entry name" value="Fe,Mn superoxide dismutase (SOD), C-terminal domain"/>
    <property type="match status" value="1"/>
</dbReference>
<feature type="binding site" evidence="5">
    <location>
        <position position="170"/>
    </location>
    <ligand>
        <name>Mn(2+)</name>
        <dbReference type="ChEBI" id="CHEBI:29035"/>
    </ligand>
</feature>
<organism evidence="9 10">
    <name type="scientific">Nanobsidianus stetteri</name>
    <dbReference type="NCBI Taxonomy" id="1294122"/>
    <lineage>
        <taxon>Archaea</taxon>
        <taxon>Nanobdellota</taxon>
        <taxon>Candidatus Nanoarchaeia</taxon>
        <taxon>Nanoarchaeales</taxon>
        <taxon>Nanopusillaceae</taxon>
        <taxon>Candidatus Nanobsidianus</taxon>
    </lineage>
</organism>
<dbReference type="InterPro" id="IPR001189">
    <property type="entry name" value="Mn/Fe_SOD"/>
</dbReference>
<evidence type="ECO:0000256" key="1">
    <source>
        <dbReference type="ARBA" id="ARBA00008714"/>
    </source>
</evidence>
<reference evidence="9 10" key="1">
    <citation type="journal article" date="2015" name="Appl. Environ. Microbiol.">
        <title>Nanoarchaeota, Their Sulfolobales Host, and Nanoarchaeota Virus Distribution across Yellowstone National Park Hot Springs.</title>
        <authorList>
            <person name="Munson-McGee J.H."/>
            <person name="Field E.K."/>
            <person name="Bateson M."/>
            <person name="Rooney C."/>
            <person name="Stepanauskas R."/>
            <person name="Young M.J."/>
        </authorList>
    </citation>
    <scope>NUCLEOTIDE SEQUENCE [LARGE SCALE GENOMIC DNA]</scope>
    <source>
        <strain evidence="7">SCGC AB-777_F03</strain>
        <strain evidence="9">SCGC AB-777_O03</strain>
    </source>
</reference>
<dbReference type="RefSeq" id="WP_228615498.1">
    <property type="nucleotide sequence ID" value="NZ_QEFP02000019.1"/>
</dbReference>
<dbReference type="PROSITE" id="PS00088">
    <property type="entry name" value="SOD_MN"/>
    <property type="match status" value="1"/>
</dbReference>
<dbReference type="InterPro" id="IPR019833">
    <property type="entry name" value="Mn/Fe_SOD_BS"/>
</dbReference>
<feature type="binding site" evidence="5">
    <location>
        <position position="32"/>
    </location>
    <ligand>
        <name>Mn(2+)</name>
        <dbReference type="ChEBI" id="CHEBI:29035"/>
    </ligand>
</feature>
<keyword evidence="3 5" id="KW-0479">Metal-binding</keyword>
<comment type="caution">
    <text evidence="9">The sequence shown here is derived from an EMBL/GenBank/DDBJ whole genome shotgun (WGS) entry which is preliminary data.</text>
</comment>
<reference evidence="9" key="3">
    <citation type="submission" date="2017-05" db="EMBL/GenBank/DDBJ databases">
        <authorList>
            <person name="Song R."/>
            <person name="Chenine A.L."/>
            <person name="Ruprecht R.M."/>
        </authorList>
    </citation>
    <scope>NUCLEOTIDE SEQUENCE</scope>
    <source>
        <strain evidence="8">SCGC AB-777_F03</strain>
        <strain evidence="9">SCGC AB-777_O03</strain>
    </source>
</reference>
<dbReference type="Proteomes" id="UP000245509">
    <property type="component" value="Unassembled WGS sequence"/>
</dbReference>
<name>A0A2T9WU92_NANST</name>
<dbReference type="EC" id="1.15.1.1" evidence="2"/>
<dbReference type="PRINTS" id="PR01703">
    <property type="entry name" value="MNSODISMTASE"/>
</dbReference>
<dbReference type="SUPFAM" id="SSF46609">
    <property type="entry name" value="Fe,Mn superoxide dismutase (SOD), N-terminal domain"/>
    <property type="match status" value="1"/>
</dbReference>
<feature type="binding site" evidence="5">
    <location>
        <position position="85"/>
    </location>
    <ligand>
        <name>Mn(2+)</name>
        <dbReference type="ChEBI" id="CHEBI:29035"/>
    </ligand>
</feature>
<evidence type="ECO:0000313" key="7">
    <source>
        <dbReference type="EMBL" id="MCC5447275.1"/>
    </source>
</evidence>
<protein>
    <recommendedName>
        <fullName evidence="2">superoxide dismutase</fullName>
        <ecNumber evidence="2">1.15.1.1</ecNumber>
    </recommendedName>
</protein>
<dbReference type="PANTHER" id="PTHR11404">
    <property type="entry name" value="SUPEROXIDE DISMUTASE 2"/>
    <property type="match status" value="1"/>
</dbReference>
<dbReference type="Proteomes" id="UP000245908">
    <property type="component" value="Unassembled WGS sequence"/>
</dbReference>
<dbReference type="AlphaFoldDB" id="A0A2T9WU92"/>
<dbReference type="PIRSF" id="PIRSF000349">
    <property type="entry name" value="SODismutase"/>
    <property type="match status" value="1"/>
</dbReference>
<feature type="domain" description="Manganese/iron superoxide dismutase C-terminal" evidence="6">
    <location>
        <begin position="101"/>
        <end position="199"/>
    </location>
</feature>
<evidence type="ECO:0000256" key="2">
    <source>
        <dbReference type="ARBA" id="ARBA00012682"/>
    </source>
</evidence>
<evidence type="ECO:0000313" key="8">
    <source>
        <dbReference type="EMBL" id="PVU68535.1"/>
    </source>
</evidence>
<dbReference type="EMBL" id="QEFP02000019">
    <property type="protein sequence ID" value="MCC5447275.1"/>
    <property type="molecule type" value="Genomic_DNA"/>
</dbReference>
<dbReference type="EMBL" id="QEFP01000008">
    <property type="protein sequence ID" value="PVU68535.1"/>
    <property type="molecule type" value="Genomic_DNA"/>
</dbReference>
<dbReference type="Pfam" id="PF02777">
    <property type="entry name" value="Sod_Fe_C"/>
    <property type="match status" value="1"/>
</dbReference>
<evidence type="ECO:0000256" key="3">
    <source>
        <dbReference type="ARBA" id="ARBA00022723"/>
    </source>
</evidence>